<gene>
    <name evidence="2" type="ORF">BDV34DRAFT_140802</name>
</gene>
<reference evidence="2 3" key="1">
    <citation type="submission" date="2019-04" db="EMBL/GenBank/DDBJ databases">
        <title>Fungal friends and foes A comparative genomics study of 23 Aspergillus species from section Flavi.</title>
        <authorList>
            <consortium name="DOE Joint Genome Institute"/>
            <person name="Kjaerbolling I."/>
            <person name="Vesth T.C."/>
            <person name="Frisvad J.C."/>
            <person name="Nybo J.L."/>
            <person name="Theobald S."/>
            <person name="Kildgaard S."/>
            <person name="Petersen T.I."/>
            <person name="Kuo A."/>
            <person name="Sato A."/>
            <person name="Lyhne E.K."/>
            <person name="Kogle M.E."/>
            <person name="Wiebenga A."/>
            <person name="Kun R.S."/>
            <person name="Lubbers R.J."/>
            <person name="Makela M.R."/>
            <person name="Barry K."/>
            <person name="Chovatia M."/>
            <person name="Clum A."/>
            <person name="Daum C."/>
            <person name="Haridas S."/>
            <person name="He G."/>
            <person name="LaButti K."/>
            <person name="Lipzen A."/>
            <person name="Mondo S."/>
            <person name="Pangilinan J."/>
            <person name="Riley R."/>
            <person name="Salamov A."/>
            <person name="Simmons B.A."/>
            <person name="Magnuson J.K."/>
            <person name="Henrissat B."/>
            <person name="Mortensen U.H."/>
            <person name="Larsen T.O."/>
            <person name="De vries R.P."/>
            <person name="Grigoriev I.V."/>
            <person name="Machida M."/>
            <person name="Baker S.E."/>
            <person name="Andersen M.R."/>
        </authorList>
    </citation>
    <scope>NUCLEOTIDE SEQUENCE [LARGE SCALE GENOMIC DNA]</scope>
    <source>
        <strain evidence="2 3">CBS 117618</strain>
    </source>
</reference>
<sequence length="107" mass="12743">MLCSIEDERLISFMVFFSFILSHLTPPSPPVYPVVDKLIRYRFCLHFLLSIYYLCLSCRDAIAFLSLERLDLPFQILSQMMMRSAVIGFFFFSFTFRVCVLSYQRPW</sequence>
<evidence type="ECO:0000313" key="2">
    <source>
        <dbReference type="EMBL" id="KAB8210807.1"/>
    </source>
</evidence>
<keyword evidence="1" id="KW-0812">Transmembrane</keyword>
<evidence type="ECO:0000256" key="1">
    <source>
        <dbReference type="SAM" id="Phobius"/>
    </source>
</evidence>
<keyword evidence="1" id="KW-1133">Transmembrane helix</keyword>
<name>A0A5N6E0V3_ASPPA</name>
<feature type="transmembrane region" description="Helical" evidence="1">
    <location>
        <begin position="9"/>
        <end position="25"/>
    </location>
</feature>
<dbReference type="Proteomes" id="UP000326532">
    <property type="component" value="Unassembled WGS sequence"/>
</dbReference>
<protein>
    <submittedName>
        <fullName evidence="2">Uncharacterized protein</fullName>
    </submittedName>
</protein>
<feature type="transmembrane region" description="Helical" evidence="1">
    <location>
        <begin position="45"/>
        <end position="65"/>
    </location>
</feature>
<feature type="transmembrane region" description="Helical" evidence="1">
    <location>
        <begin position="85"/>
        <end position="103"/>
    </location>
</feature>
<proteinExistence type="predicted"/>
<accession>A0A5N6E0V3</accession>
<evidence type="ECO:0000313" key="3">
    <source>
        <dbReference type="Proteomes" id="UP000326532"/>
    </source>
</evidence>
<dbReference type="EMBL" id="ML734941">
    <property type="protein sequence ID" value="KAB8210807.1"/>
    <property type="molecule type" value="Genomic_DNA"/>
</dbReference>
<keyword evidence="1" id="KW-0472">Membrane</keyword>
<organism evidence="2 3">
    <name type="scientific">Aspergillus parasiticus</name>
    <dbReference type="NCBI Taxonomy" id="5067"/>
    <lineage>
        <taxon>Eukaryota</taxon>
        <taxon>Fungi</taxon>
        <taxon>Dikarya</taxon>
        <taxon>Ascomycota</taxon>
        <taxon>Pezizomycotina</taxon>
        <taxon>Eurotiomycetes</taxon>
        <taxon>Eurotiomycetidae</taxon>
        <taxon>Eurotiales</taxon>
        <taxon>Aspergillaceae</taxon>
        <taxon>Aspergillus</taxon>
        <taxon>Aspergillus subgen. Circumdati</taxon>
    </lineage>
</organism>
<dbReference type="AlphaFoldDB" id="A0A5N6E0V3"/>
<keyword evidence="3" id="KW-1185">Reference proteome</keyword>
<dbReference type="VEuPathDB" id="FungiDB:BDV34DRAFT_140802"/>